<feature type="compositionally biased region" description="Polar residues" evidence="1">
    <location>
        <begin position="190"/>
        <end position="207"/>
    </location>
</feature>
<feature type="compositionally biased region" description="Polar residues" evidence="1">
    <location>
        <begin position="118"/>
        <end position="147"/>
    </location>
</feature>
<protein>
    <recommendedName>
        <fullName evidence="2">DUF3752 domain-containing protein</fullName>
    </recommendedName>
</protein>
<feature type="region of interest" description="Disordered" evidence="1">
    <location>
        <begin position="1"/>
        <end position="269"/>
    </location>
</feature>
<evidence type="ECO:0000259" key="2">
    <source>
        <dbReference type="Pfam" id="PF12572"/>
    </source>
</evidence>
<accession>A0A225A859</accession>
<organism evidence="3 4">
    <name type="scientific">Talaromyces atroroseus</name>
    <dbReference type="NCBI Taxonomy" id="1441469"/>
    <lineage>
        <taxon>Eukaryota</taxon>
        <taxon>Fungi</taxon>
        <taxon>Dikarya</taxon>
        <taxon>Ascomycota</taxon>
        <taxon>Pezizomycotina</taxon>
        <taxon>Eurotiomycetes</taxon>
        <taxon>Eurotiomycetidae</taxon>
        <taxon>Eurotiales</taxon>
        <taxon>Trichocomaceae</taxon>
        <taxon>Talaromyces</taxon>
        <taxon>Talaromyces sect. Trachyspermi</taxon>
    </lineage>
</organism>
<keyword evidence="4" id="KW-1185">Reference proteome</keyword>
<evidence type="ECO:0000256" key="1">
    <source>
        <dbReference type="SAM" id="MobiDB-lite"/>
    </source>
</evidence>
<proteinExistence type="predicted"/>
<name>A0A225A859_TALAT</name>
<feature type="compositionally biased region" description="Basic and acidic residues" evidence="1">
    <location>
        <begin position="45"/>
        <end position="57"/>
    </location>
</feature>
<dbReference type="PANTHER" id="PTHR46370:SF1">
    <property type="entry name" value="GPALPP MOTIFS-CONTAINING PROTEIN 1"/>
    <property type="match status" value="1"/>
</dbReference>
<dbReference type="Proteomes" id="UP000214365">
    <property type="component" value="Unassembled WGS sequence"/>
</dbReference>
<dbReference type="InterPro" id="IPR022226">
    <property type="entry name" value="DUF3752"/>
</dbReference>
<dbReference type="InterPro" id="IPR046331">
    <property type="entry name" value="GPAM1-like"/>
</dbReference>
<dbReference type="GeneID" id="31007610"/>
<comment type="caution">
    <text evidence="3">The sequence shown here is derived from an EMBL/GenBank/DDBJ whole genome shotgun (WGS) entry which is preliminary data.</text>
</comment>
<feature type="compositionally biased region" description="Basic and acidic residues" evidence="1">
    <location>
        <begin position="81"/>
        <end position="99"/>
    </location>
</feature>
<sequence length="269" mass="29466">MAGKDLYEHSQKTSPSQNSKATSTDHDKVEAATEPSKIVGPSLSYHHDSEGDEHSEASDDSSDDDFGPQLPPVGATASNDAKYERESRYSPPPEQHEIITESATTKKRQRDDWMVTPPDNQSWASGMNPTTISNRRFNTGKSARGDQSSGGIGAAWTENPTQKRQRLENEVLGIKAEPDTRSARPRDLSSKTNTATANKVQPSNKGNKPSLYESHQKAMRNTSEEDPSSRAFSWEKDIAGKSSISSASRKKLVNQASDYSSKFTGGKYI</sequence>
<dbReference type="AlphaFoldDB" id="A0A225A859"/>
<evidence type="ECO:0000313" key="3">
    <source>
        <dbReference type="EMBL" id="OKL56901.1"/>
    </source>
</evidence>
<dbReference type="OrthoDB" id="73491at2759"/>
<feature type="compositionally biased region" description="Polar residues" evidence="1">
    <location>
        <begin position="12"/>
        <end position="22"/>
    </location>
</feature>
<feature type="compositionally biased region" description="Basic and acidic residues" evidence="1">
    <location>
        <begin position="1"/>
        <end position="11"/>
    </location>
</feature>
<gene>
    <name evidence="3" type="ORF">UA08_07854</name>
</gene>
<reference evidence="3 4" key="1">
    <citation type="submission" date="2015-06" db="EMBL/GenBank/DDBJ databases">
        <title>Talaromyces atroroseus IBT 11181 draft genome.</title>
        <authorList>
            <person name="Rasmussen K.B."/>
            <person name="Rasmussen S."/>
            <person name="Petersen B."/>
            <person name="Sicheritz-Ponten T."/>
            <person name="Mortensen U.H."/>
            <person name="Thrane U."/>
        </authorList>
    </citation>
    <scope>NUCLEOTIDE SEQUENCE [LARGE SCALE GENOMIC DNA]</scope>
    <source>
        <strain evidence="3 4">IBT 11181</strain>
    </source>
</reference>
<feature type="compositionally biased region" description="Basic and acidic residues" evidence="1">
    <location>
        <begin position="176"/>
        <end position="189"/>
    </location>
</feature>
<dbReference type="EMBL" id="LFMY01000013">
    <property type="protein sequence ID" value="OKL56901.1"/>
    <property type="molecule type" value="Genomic_DNA"/>
</dbReference>
<feature type="domain" description="DUF3752" evidence="2">
    <location>
        <begin position="117"/>
        <end position="264"/>
    </location>
</feature>
<dbReference type="RefSeq" id="XP_020117022.1">
    <property type="nucleotide sequence ID" value="XM_020262750.1"/>
</dbReference>
<feature type="compositionally biased region" description="Polar residues" evidence="1">
    <location>
        <begin position="254"/>
        <end position="263"/>
    </location>
</feature>
<dbReference type="Pfam" id="PF12572">
    <property type="entry name" value="DUF3752"/>
    <property type="match status" value="1"/>
</dbReference>
<dbReference type="PANTHER" id="PTHR46370">
    <property type="entry name" value="GPALPP MOTIFS-CONTAINING PROTEIN 1"/>
    <property type="match status" value="1"/>
</dbReference>
<evidence type="ECO:0000313" key="4">
    <source>
        <dbReference type="Proteomes" id="UP000214365"/>
    </source>
</evidence>